<proteinExistence type="predicted"/>
<dbReference type="EMBL" id="BGPR01083591">
    <property type="protein sequence ID" value="GBL92003.1"/>
    <property type="molecule type" value="Genomic_DNA"/>
</dbReference>
<organism evidence="2 3">
    <name type="scientific">Araneus ventricosus</name>
    <name type="common">Orbweaver spider</name>
    <name type="synonym">Epeira ventricosa</name>
    <dbReference type="NCBI Taxonomy" id="182803"/>
    <lineage>
        <taxon>Eukaryota</taxon>
        <taxon>Metazoa</taxon>
        <taxon>Ecdysozoa</taxon>
        <taxon>Arthropoda</taxon>
        <taxon>Chelicerata</taxon>
        <taxon>Arachnida</taxon>
        <taxon>Araneae</taxon>
        <taxon>Araneomorphae</taxon>
        <taxon>Entelegynae</taxon>
        <taxon>Araneoidea</taxon>
        <taxon>Araneidae</taxon>
        <taxon>Araneus</taxon>
    </lineage>
</organism>
<feature type="compositionally biased region" description="Polar residues" evidence="1">
    <location>
        <begin position="12"/>
        <end position="24"/>
    </location>
</feature>
<sequence length="80" mass="8859">MRLALVKRVDPTSPNRQSQQAHLRQSSCQNWSRAFSKYFSRIGFWQAAQLALVQPNSPAFPTVPTPTPGLSGGSVFKSIQ</sequence>
<evidence type="ECO:0000313" key="3">
    <source>
        <dbReference type="Proteomes" id="UP000499080"/>
    </source>
</evidence>
<dbReference type="Proteomes" id="UP000499080">
    <property type="component" value="Unassembled WGS sequence"/>
</dbReference>
<evidence type="ECO:0000313" key="2">
    <source>
        <dbReference type="EMBL" id="GBL92003.1"/>
    </source>
</evidence>
<keyword evidence="3" id="KW-1185">Reference proteome</keyword>
<accession>A0A4Y2BJ79</accession>
<comment type="caution">
    <text evidence="2">The sequence shown here is derived from an EMBL/GenBank/DDBJ whole genome shotgun (WGS) entry which is preliminary data.</text>
</comment>
<feature type="region of interest" description="Disordered" evidence="1">
    <location>
        <begin position="1"/>
        <end position="24"/>
    </location>
</feature>
<dbReference type="OrthoDB" id="10337629at2759"/>
<reference evidence="2 3" key="1">
    <citation type="journal article" date="2019" name="Sci. Rep.">
        <title>Orb-weaving spider Araneus ventricosus genome elucidates the spidroin gene catalogue.</title>
        <authorList>
            <person name="Kono N."/>
            <person name="Nakamura H."/>
            <person name="Ohtoshi R."/>
            <person name="Moran D.A.P."/>
            <person name="Shinohara A."/>
            <person name="Yoshida Y."/>
            <person name="Fujiwara M."/>
            <person name="Mori M."/>
            <person name="Tomita M."/>
            <person name="Arakawa K."/>
        </authorList>
    </citation>
    <scope>NUCLEOTIDE SEQUENCE [LARGE SCALE GENOMIC DNA]</scope>
</reference>
<evidence type="ECO:0000256" key="1">
    <source>
        <dbReference type="SAM" id="MobiDB-lite"/>
    </source>
</evidence>
<name>A0A4Y2BJ79_ARAVE</name>
<dbReference type="AlphaFoldDB" id="A0A4Y2BJ79"/>
<protein>
    <submittedName>
        <fullName evidence="2">Uncharacterized protein</fullName>
    </submittedName>
</protein>
<gene>
    <name evidence="2" type="ORF">AVEN_135403_1</name>
</gene>